<protein>
    <recommendedName>
        <fullName evidence="3">F-box domain-containing protein</fullName>
    </recommendedName>
</protein>
<evidence type="ECO:0000313" key="2">
    <source>
        <dbReference type="Proteomes" id="UP001148786"/>
    </source>
</evidence>
<sequence>MLGDQIAETRAFLEHLEAHRATLKPKLNASHDPFMSLLPTESASRILDLSIDQEDPLENRFPLVLASVSRRWRDIARSTPSLWTSLHLRLDEALRQPLYVDILEKWISRSAQLPLSLSIRIDYCDPCDYPRWELFKSVITILNIQSSRWGRLSLNIPFNLLGLFQSEIVSLVGCRFVNVLIDWKNVTCLFIVFIDVNACLEILQNAPQLRECRLRGVDGGLYGGSNTSPIVLQHLSNFDVEIAKASVMASTLFDRLIFPSLNSFLYSGHGRPFHQLTSFFLRSLCPIKFLYINEGRYIGHTNNLYALLRAIPTIEDLRIEDTLLFDQFFARLSLPNASDEASKERIFLPHLTSLYVRNPEGETSLSWSVVCNALDARSLYKRVGDGRPVLQHFYMEIRVSEGKEEYRIDKSSLEVLQRVIDRGVHVHLFNCYNNGASPDMIAYSRAYHETERQSIGT</sequence>
<name>A0A9W8K476_9AGAR</name>
<evidence type="ECO:0008006" key="3">
    <source>
        <dbReference type="Google" id="ProtNLM"/>
    </source>
</evidence>
<dbReference type="EMBL" id="JANKHO010000355">
    <property type="protein sequence ID" value="KAJ3511016.1"/>
    <property type="molecule type" value="Genomic_DNA"/>
</dbReference>
<accession>A0A9W8K476</accession>
<organism evidence="1 2">
    <name type="scientific">Agrocybe chaxingu</name>
    <dbReference type="NCBI Taxonomy" id="84603"/>
    <lineage>
        <taxon>Eukaryota</taxon>
        <taxon>Fungi</taxon>
        <taxon>Dikarya</taxon>
        <taxon>Basidiomycota</taxon>
        <taxon>Agaricomycotina</taxon>
        <taxon>Agaricomycetes</taxon>
        <taxon>Agaricomycetidae</taxon>
        <taxon>Agaricales</taxon>
        <taxon>Agaricineae</taxon>
        <taxon>Strophariaceae</taxon>
        <taxon>Agrocybe</taxon>
    </lineage>
</organism>
<dbReference type="OrthoDB" id="2853687at2759"/>
<gene>
    <name evidence="1" type="ORF">NLJ89_g4346</name>
</gene>
<dbReference type="Proteomes" id="UP001148786">
    <property type="component" value="Unassembled WGS sequence"/>
</dbReference>
<dbReference type="AlphaFoldDB" id="A0A9W8K476"/>
<evidence type="ECO:0000313" key="1">
    <source>
        <dbReference type="EMBL" id="KAJ3511016.1"/>
    </source>
</evidence>
<comment type="caution">
    <text evidence="1">The sequence shown here is derived from an EMBL/GenBank/DDBJ whole genome shotgun (WGS) entry which is preliminary data.</text>
</comment>
<keyword evidence="2" id="KW-1185">Reference proteome</keyword>
<proteinExistence type="predicted"/>
<reference evidence="1" key="1">
    <citation type="submission" date="2022-07" db="EMBL/GenBank/DDBJ databases">
        <title>Genome Sequence of Agrocybe chaxingu.</title>
        <authorList>
            <person name="Buettner E."/>
        </authorList>
    </citation>
    <scope>NUCLEOTIDE SEQUENCE</scope>
    <source>
        <strain evidence="1">MP-N11</strain>
    </source>
</reference>